<gene>
    <name evidence="1" type="ORF">GCM10023315_24430</name>
</gene>
<dbReference type="Pfam" id="PF08811">
    <property type="entry name" value="DUF1800"/>
    <property type="match status" value="1"/>
</dbReference>
<comment type="caution">
    <text evidence="1">The sequence shown here is derived from an EMBL/GenBank/DDBJ whole genome shotgun (WGS) entry which is preliminary data.</text>
</comment>
<protein>
    <submittedName>
        <fullName evidence="1">DUF1800 domain-containing protein</fullName>
    </submittedName>
</protein>
<accession>A0ABP9HL50</accession>
<keyword evidence="2" id="KW-1185">Reference proteome</keyword>
<dbReference type="EMBL" id="BAABJK010000007">
    <property type="protein sequence ID" value="GAA4973118.1"/>
    <property type="molecule type" value="Genomic_DNA"/>
</dbReference>
<evidence type="ECO:0000313" key="1">
    <source>
        <dbReference type="EMBL" id="GAA4973118.1"/>
    </source>
</evidence>
<dbReference type="Proteomes" id="UP001501692">
    <property type="component" value="Unassembled WGS sequence"/>
</dbReference>
<evidence type="ECO:0000313" key="2">
    <source>
        <dbReference type="Proteomes" id="UP001501692"/>
    </source>
</evidence>
<dbReference type="RefSeq" id="WP_345169059.1">
    <property type="nucleotide sequence ID" value="NZ_BAABJK010000007.1"/>
</dbReference>
<organism evidence="1 2">
    <name type="scientific">Algibacter aquimarinus</name>
    <dbReference type="NCBI Taxonomy" id="1136748"/>
    <lineage>
        <taxon>Bacteria</taxon>
        <taxon>Pseudomonadati</taxon>
        <taxon>Bacteroidota</taxon>
        <taxon>Flavobacteriia</taxon>
        <taxon>Flavobacteriales</taxon>
        <taxon>Flavobacteriaceae</taxon>
        <taxon>Algibacter</taxon>
    </lineage>
</organism>
<proteinExistence type="predicted"/>
<reference evidence="2" key="1">
    <citation type="journal article" date="2019" name="Int. J. Syst. Evol. Microbiol.">
        <title>The Global Catalogue of Microorganisms (GCM) 10K type strain sequencing project: providing services to taxonomists for standard genome sequencing and annotation.</title>
        <authorList>
            <consortium name="The Broad Institute Genomics Platform"/>
            <consortium name="The Broad Institute Genome Sequencing Center for Infectious Disease"/>
            <person name="Wu L."/>
            <person name="Ma J."/>
        </authorList>
    </citation>
    <scope>NUCLEOTIDE SEQUENCE [LARGE SCALE GENOMIC DNA]</scope>
    <source>
        <strain evidence="2">JCM 18287</strain>
    </source>
</reference>
<sequence length="463" mass="53997">MKANHIQHLYRRVGFGILPTALQNVSTKSKKQIVDDLIKASKDSTKLEVDISEIKDIVGGLMMSGSKLDADTRRKIQKISRQKQLELNVSWINRLANSSEVLREKMTLFWANHFVCEDNSIVYIQQFNNTLREHALGNFGDFVKAISKEAAMTKYLNTKQNRKQKPNENFARELMELFTLGEGHYTEEDIKESARAFTGYSHNLRGEFVFRKRQHDYTDKTFFEKTGNFTGEDVIDIILEKRQCAKYICTKIYRYFVNDAVSETHVNEMTDIFFKDYNIENLMQFVFTSNWFYDEKNIGSKIKSPVEFLVGLKYTVPVMFKNSRQVLQIQRLLGQTLLDPPNVAGWKGGRNWIDSNTIVLRLKLPSLLLNNAYISNVKNGNEDGFMDTNKEEFKKKYGRRFNTETDWNYFEKHFKNVLLQDMDSHILACPVNEDAKTYLQSLAKVSKQEYCIQLMSLPEYQMC</sequence>
<dbReference type="InterPro" id="IPR014917">
    <property type="entry name" value="DUF1800"/>
</dbReference>
<name>A0ABP9HL50_9FLAO</name>